<dbReference type="RefSeq" id="WP_123287344.1">
    <property type="nucleotide sequence ID" value="NZ_JACIJB010000001.1"/>
</dbReference>
<organism evidence="2 3">
    <name type="scientific">Brevundimonas halotolerans</name>
    <dbReference type="NCBI Taxonomy" id="69670"/>
    <lineage>
        <taxon>Bacteria</taxon>
        <taxon>Pseudomonadati</taxon>
        <taxon>Pseudomonadota</taxon>
        <taxon>Alphaproteobacteria</taxon>
        <taxon>Caulobacterales</taxon>
        <taxon>Caulobacteraceae</taxon>
        <taxon>Brevundimonas</taxon>
    </lineage>
</organism>
<protein>
    <submittedName>
        <fullName evidence="2">Uncharacterized protein</fullName>
    </submittedName>
</protein>
<sequence length="168" mass="17106">MFKILIPAVAALGLVAHAAQSYTAEDGVAAAPIMLVAEAPVEAAPATPAMDWHFHTEGDTAKLAYGVANSDQLVLILMCTPGEDKVSTLGSVRAEADTATGQTSYQDPMTGGVLHESEIARNDAALADLAATGKMTVVSDQGKVAIGSDATDQEAVKTFFASCGTAPA</sequence>
<reference evidence="2 3" key="1">
    <citation type="submission" date="2020-08" db="EMBL/GenBank/DDBJ databases">
        <title>Genomic Encyclopedia of Type Strains, Phase IV (KMG-IV): sequencing the most valuable type-strain genomes for metagenomic binning, comparative biology and taxonomic classification.</title>
        <authorList>
            <person name="Goeker M."/>
        </authorList>
    </citation>
    <scope>NUCLEOTIDE SEQUENCE [LARGE SCALE GENOMIC DNA]</scope>
    <source>
        <strain evidence="2 3">DSM 24448</strain>
    </source>
</reference>
<keyword evidence="3" id="KW-1185">Reference proteome</keyword>
<evidence type="ECO:0000256" key="1">
    <source>
        <dbReference type="SAM" id="SignalP"/>
    </source>
</evidence>
<comment type="caution">
    <text evidence="2">The sequence shown here is derived from an EMBL/GenBank/DDBJ whole genome shotgun (WGS) entry which is preliminary data.</text>
</comment>
<feature type="signal peptide" evidence="1">
    <location>
        <begin position="1"/>
        <end position="18"/>
    </location>
</feature>
<accession>A0A7W9A202</accession>
<proteinExistence type="predicted"/>
<dbReference type="AlphaFoldDB" id="A0A7W9A202"/>
<name>A0A7W9A202_9CAUL</name>
<evidence type="ECO:0000313" key="2">
    <source>
        <dbReference type="EMBL" id="MBB5659924.1"/>
    </source>
</evidence>
<dbReference type="Proteomes" id="UP000548978">
    <property type="component" value="Unassembled WGS sequence"/>
</dbReference>
<keyword evidence="1" id="KW-0732">Signal</keyword>
<evidence type="ECO:0000313" key="3">
    <source>
        <dbReference type="Proteomes" id="UP000548978"/>
    </source>
</evidence>
<dbReference type="OrthoDB" id="7203442at2"/>
<feature type="chain" id="PRO_5030642769" evidence="1">
    <location>
        <begin position="19"/>
        <end position="168"/>
    </location>
</feature>
<dbReference type="EMBL" id="JACIJB010000001">
    <property type="protein sequence ID" value="MBB5659924.1"/>
    <property type="molecule type" value="Genomic_DNA"/>
</dbReference>
<gene>
    <name evidence="2" type="ORF">FHS65_000642</name>
</gene>